<evidence type="ECO:0000259" key="1">
    <source>
        <dbReference type="Pfam" id="PF08167"/>
    </source>
</evidence>
<dbReference type="AlphaFoldDB" id="A0A507CP41"/>
<dbReference type="Pfam" id="PF08167">
    <property type="entry name" value="RIX1"/>
    <property type="match status" value="1"/>
</dbReference>
<accession>A0A507CP41</accession>
<reference evidence="2 3" key="1">
    <citation type="journal article" date="2019" name="Sci. Rep.">
        <title>Comparative genomics of chytrid fungi reveal insights into the obligate biotrophic and pathogenic lifestyle of Synchytrium endobioticum.</title>
        <authorList>
            <person name="van de Vossenberg B.T.L.H."/>
            <person name="Warris S."/>
            <person name="Nguyen H.D.T."/>
            <person name="van Gent-Pelzer M.P.E."/>
            <person name="Joly D.L."/>
            <person name="van de Geest H.C."/>
            <person name="Bonants P.J.M."/>
            <person name="Smith D.S."/>
            <person name="Levesque C.A."/>
            <person name="van der Lee T.A.J."/>
        </authorList>
    </citation>
    <scope>NUCLEOTIDE SEQUENCE [LARGE SCALE GENOMIC DNA]</scope>
    <source>
        <strain evidence="2 3">CBS 675.73</strain>
    </source>
</reference>
<dbReference type="OrthoDB" id="20900at2759"/>
<dbReference type="Proteomes" id="UP000320333">
    <property type="component" value="Unassembled WGS sequence"/>
</dbReference>
<dbReference type="SUPFAM" id="SSF48371">
    <property type="entry name" value="ARM repeat"/>
    <property type="match status" value="1"/>
</dbReference>
<feature type="domain" description="Pre-rRNA-processing protein RIX1 N-terminal" evidence="1">
    <location>
        <begin position="30"/>
        <end position="185"/>
    </location>
</feature>
<organism evidence="2 3">
    <name type="scientific">Chytriomyces confervae</name>
    <dbReference type="NCBI Taxonomy" id="246404"/>
    <lineage>
        <taxon>Eukaryota</taxon>
        <taxon>Fungi</taxon>
        <taxon>Fungi incertae sedis</taxon>
        <taxon>Chytridiomycota</taxon>
        <taxon>Chytridiomycota incertae sedis</taxon>
        <taxon>Chytridiomycetes</taxon>
        <taxon>Chytridiales</taxon>
        <taxon>Chytriomycetaceae</taxon>
        <taxon>Chytriomyces</taxon>
    </lineage>
</organism>
<dbReference type="InterPro" id="IPR012583">
    <property type="entry name" value="RIX1_N"/>
</dbReference>
<proteinExistence type="predicted"/>
<dbReference type="STRING" id="246404.A0A507CP41"/>
<protein>
    <recommendedName>
        <fullName evidence="1">Pre-rRNA-processing protein RIX1 N-terminal domain-containing protein</fullName>
    </recommendedName>
</protein>
<keyword evidence="3" id="KW-1185">Reference proteome</keyword>
<feature type="non-terminal residue" evidence="2">
    <location>
        <position position="542"/>
    </location>
</feature>
<evidence type="ECO:0000313" key="3">
    <source>
        <dbReference type="Proteomes" id="UP000320333"/>
    </source>
</evidence>
<comment type="caution">
    <text evidence="2">The sequence shown here is derived from an EMBL/GenBank/DDBJ whole genome shotgun (WGS) entry which is preliminary data.</text>
</comment>
<dbReference type="InterPro" id="IPR016024">
    <property type="entry name" value="ARM-type_fold"/>
</dbReference>
<gene>
    <name evidence="2" type="ORF">CcCBS67573_g10601</name>
</gene>
<sequence>MSLVNLLGPDTPCPSRVSLVLDAIKDDCFSRQSKGDVQQWTVRIAQLLHPGKCSASHFAGAVFARVSTPFLFYQDHASVWAGSLLVLARKADGLLLSELLLSLRAIIVRAKEFPHLQRDVATPTIQKLFTWLLQKVASSESSSDIVHHTLSEYIVLGSVFPSMTKPFTDKIEAICVQTLSSENVSPRLQAQAIKALVVANRVIVNKAKNIANNGSEKDAAMAAAASSKLTESLLAVVKQLVSVGSSGMDVHYVSKSQPYFKDMEGSYLTMLAPLLDRFKALIKCHLYLLGSRGEKSDAINPRLIITIAGLIFDNAGGDKAKFGHHDAIYTDNLHLIMPTLVGWINRLLQMLPDRDSLWILIRKSFAYSSKSVPARISTYRLVTVFIETFGINGADSIYLGVMEDAVRDLAVSNEHVLSRSAASLVIASGKCLGAILTYASPQQFNNQSLSTLYSNVVKAMLSFVVDAKSTGSQPFRGSVQLAYAKLIVKCLQCHARDAYPMEWVASGMRSLVVAVAAADAELKPRLEELIHAHSDVLFGYRP</sequence>
<name>A0A507CP41_9FUNG</name>
<dbReference type="EMBL" id="QEAP01001780">
    <property type="protein sequence ID" value="TPX40901.1"/>
    <property type="molecule type" value="Genomic_DNA"/>
</dbReference>
<evidence type="ECO:0000313" key="2">
    <source>
        <dbReference type="EMBL" id="TPX40901.1"/>
    </source>
</evidence>